<dbReference type="GeneID" id="3501154"/>
<protein>
    <recommendedName>
        <fullName evidence="5">Calpain catalytic domain-containing protein</fullName>
    </recommendedName>
</protein>
<dbReference type="GO" id="GO:0004198">
    <property type="term" value="F:calcium-dependent cysteine-type endopeptidase activity"/>
    <property type="evidence" value="ECO:0007669"/>
    <property type="project" value="InterPro"/>
</dbReference>
<name>Q4N1R5_THEPA</name>
<dbReference type="EMBL" id="AAGK01000004">
    <property type="protein sequence ID" value="EAN32017.1"/>
    <property type="molecule type" value="Genomic_DNA"/>
</dbReference>
<feature type="active site" evidence="4">
    <location>
        <position position="347"/>
    </location>
</feature>
<dbReference type="SMART" id="SM00230">
    <property type="entry name" value="CysPc"/>
    <property type="match status" value="1"/>
</dbReference>
<dbReference type="InterPro" id="IPR038765">
    <property type="entry name" value="Papain-like_cys_pep_sf"/>
</dbReference>
<dbReference type="PROSITE" id="PS50203">
    <property type="entry name" value="CALPAIN_CAT"/>
    <property type="match status" value="1"/>
</dbReference>
<dbReference type="PANTHER" id="PTHR46143">
    <property type="entry name" value="CALPAIN-7"/>
    <property type="match status" value="1"/>
</dbReference>
<evidence type="ECO:0000259" key="5">
    <source>
        <dbReference type="PROSITE" id="PS50203"/>
    </source>
</evidence>
<dbReference type="Gene3D" id="3.90.70.10">
    <property type="entry name" value="Cysteine proteinases"/>
    <property type="match status" value="1"/>
</dbReference>
<keyword evidence="3 4" id="KW-0788">Thiol protease</keyword>
<dbReference type="InterPro" id="IPR001300">
    <property type="entry name" value="Peptidase_C2_calpain_cat"/>
</dbReference>
<evidence type="ECO:0000256" key="2">
    <source>
        <dbReference type="ARBA" id="ARBA00022801"/>
    </source>
</evidence>
<evidence type="ECO:0000256" key="4">
    <source>
        <dbReference type="PROSITE-ProRule" id="PRU00239"/>
    </source>
</evidence>
<dbReference type="InterPro" id="IPR051297">
    <property type="entry name" value="PalB/RIM13"/>
</dbReference>
<proteinExistence type="predicted"/>
<evidence type="ECO:0000256" key="1">
    <source>
        <dbReference type="ARBA" id="ARBA00022670"/>
    </source>
</evidence>
<evidence type="ECO:0000313" key="7">
    <source>
        <dbReference type="Proteomes" id="UP000001949"/>
    </source>
</evidence>
<gene>
    <name evidence="6" type="ordered locus">TP04_0664</name>
</gene>
<dbReference type="GO" id="GO:0006508">
    <property type="term" value="P:proteolysis"/>
    <property type="evidence" value="ECO:0007669"/>
    <property type="project" value="UniProtKB-KW"/>
</dbReference>
<keyword evidence="2 4" id="KW-0378">Hydrolase</keyword>
<evidence type="ECO:0000256" key="3">
    <source>
        <dbReference type="ARBA" id="ARBA00022807"/>
    </source>
</evidence>
<keyword evidence="1 4" id="KW-0645">Protease</keyword>
<organism evidence="6 7">
    <name type="scientific">Theileria parva</name>
    <name type="common">East coast fever infection agent</name>
    <dbReference type="NCBI Taxonomy" id="5875"/>
    <lineage>
        <taxon>Eukaryota</taxon>
        <taxon>Sar</taxon>
        <taxon>Alveolata</taxon>
        <taxon>Apicomplexa</taxon>
        <taxon>Aconoidasida</taxon>
        <taxon>Piroplasmida</taxon>
        <taxon>Theileriidae</taxon>
        <taxon>Theileria</taxon>
    </lineage>
</organism>
<evidence type="ECO:0000313" key="6">
    <source>
        <dbReference type="EMBL" id="EAN32017.1"/>
    </source>
</evidence>
<dbReference type="Pfam" id="PF00648">
    <property type="entry name" value="Peptidase_C2"/>
    <property type="match status" value="1"/>
</dbReference>
<reference evidence="6 7" key="1">
    <citation type="journal article" date="2005" name="Science">
        <title>Genome sequence of Theileria parva, a bovine pathogen that transforms lymphocytes.</title>
        <authorList>
            <person name="Gardner M.J."/>
            <person name="Bishop R."/>
            <person name="Shah T."/>
            <person name="de Villiers E.P."/>
            <person name="Carlton J.M."/>
            <person name="Hall N."/>
            <person name="Ren Q."/>
            <person name="Paulsen I.T."/>
            <person name="Pain A."/>
            <person name="Berriman M."/>
            <person name="Wilson R.J.M."/>
            <person name="Sato S."/>
            <person name="Ralph S.A."/>
            <person name="Mann D.J."/>
            <person name="Xiong Z."/>
            <person name="Shallom S.J."/>
            <person name="Weidman J."/>
            <person name="Jiang L."/>
            <person name="Lynn J."/>
            <person name="Weaver B."/>
            <person name="Shoaibi A."/>
            <person name="Domingo A.R."/>
            <person name="Wasawo D."/>
            <person name="Crabtree J."/>
            <person name="Wortman J.R."/>
            <person name="Haas B."/>
            <person name="Angiuoli S.V."/>
            <person name="Creasy T.H."/>
            <person name="Lu C."/>
            <person name="Suh B."/>
            <person name="Silva J.C."/>
            <person name="Utterback T.R."/>
            <person name="Feldblyum T.V."/>
            <person name="Pertea M."/>
            <person name="Allen J."/>
            <person name="Nierman W.C."/>
            <person name="Taracha E.L.N."/>
            <person name="Salzberg S.L."/>
            <person name="White O.R."/>
            <person name="Fitzhugh H.A."/>
            <person name="Morzaria S."/>
            <person name="Venter J.C."/>
            <person name="Fraser C.M."/>
            <person name="Nene V."/>
        </authorList>
    </citation>
    <scope>NUCLEOTIDE SEQUENCE [LARGE SCALE GENOMIC DNA]</scope>
    <source>
        <strain evidence="6 7">Muguga</strain>
    </source>
</reference>
<accession>Q4N1R5</accession>
<dbReference type="STRING" id="5875.Q4N1R5"/>
<dbReference type="VEuPathDB" id="PiroplasmaDB:TpMuguga_04g00664"/>
<dbReference type="SUPFAM" id="SSF54001">
    <property type="entry name" value="Cysteine proteinases"/>
    <property type="match status" value="1"/>
</dbReference>
<feature type="domain" description="Calpain catalytic" evidence="5">
    <location>
        <begin position="19"/>
        <end position="399"/>
    </location>
</feature>
<dbReference type="PANTHER" id="PTHR46143:SF1">
    <property type="entry name" value="CALPAIN-7"/>
    <property type="match status" value="1"/>
</dbReference>
<comment type="caution">
    <text evidence="6">The sequence shown here is derived from an EMBL/GenBank/DDBJ whole genome shotgun (WGS) entry which is preliminary data.</text>
</comment>
<dbReference type="SUPFAM" id="SSF49758">
    <property type="entry name" value="Calpain large subunit, middle domain (domain III)"/>
    <property type="match status" value="1"/>
</dbReference>
<feature type="active site" evidence="4">
    <location>
        <position position="103"/>
    </location>
</feature>
<dbReference type="eggNOG" id="KOG0045">
    <property type="taxonomic scope" value="Eukaryota"/>
</dbReference>
<feature type="active site" evidence="4">
    <location>
        <position position="323"/>
    </location>
</feature>
<dbReference type="InParanoid" id="Q4N1R5"/>
<dbReference type="InterPro" id="IPR036213">
    <property type="entry name" value="Calpain_III_sf"/>
</dbReference>
<dbReference type="KEGG" id="tpv:TP04_0664"/>
<dbReference type="Proteomes" id="UP000001949">
    <property type="component" value="Unassembled WGS sequence"/>
</dbReference>
<sequence length="954" mass="110007">MKHQVSEDDPGERYEKFSSFVDGCFIPPWDHVVEFTTKDHKYLNELIHLGDLWQDPSGLMELNTRQKKRFSRWVRYFELCDQLTFFNSAPSSERILQGYVGDCSTVSSLSSLADYEKISGVSVLTDKIKLIDLEKTGLNLMSLGYPEECINYFGGYKIAVGVRIFFNGCSRCMFIDDWVPVRSDDTLLCAHSKDFSELWVTLFEKANVRLSGHTYAIKGTNPGVDIYHLTGWIPEIIQLPPFHFKLPNDHSKSSMTDNIKQKVYDSPSDITNIHKWETIWECILYNFNKNCVLCLGTNELYDATSNSFYIEGISASSGIVSGHAYSVLNVLDLCVSGIKHKLLLLKNPWGKVSSKIEIDPMILSILPSNNNNTSDTGIFWIEWDSVLKWFSHLYFCWNTDTFEFVNKIHFNWGRNDYFIRSPVPEDSYLSLFNPQILLSFQNEHTDEDLNTDMEDKKMTNRTGLNVLNSSREEDEGDYVLIYAMLIQNRRKLGEKMKYLATHIFEGSYRIIIPNNPLINGVYNNSEIILTKLLICSTDCSDYERREQLLKYGRYHQIDNNTPAINLIMLLCYYMRKMQENSNFTLITYSNKPIKLFPLSDLSNKIYSEFSNMVYDYRWSSFNNGMNPNEIWSFFTNPQFRLEIKRDTNLIILLETDSEISVNLRLFFGRLATIRSLRTKQAKSSNEYKLYCCSIQGYFKKGTYTLIPSNFNGIEASFRFNFFFQGPQNDTIHVYPIPYPLIKLHHIGSEGLNSRTKVVDREYKIDETSDELVEGPVSYKILNFYHVSVVRMSSHYLDFTVDQVTLLSIKIHVNSINDNKFVLFSTNTSYPNLSLSSCSIESNSENAGDLNFCSDVCCFSCGGPYGQFYPTLSALFPEEHGLGYRFCLLSDLNGGISKNGKTPSNSSQVLFTRELLVTFTLAKLFPNSQYRLVSINQFKFQKLFFISNFPITLIH</sequence>
<dbReference type="OMA" id="MNPNEIW"/>
<dbReference type="Gene3D" id="2.60.120.380">
    <property type="match status" value="1"/>
</dbReference>
<keyword evidence="7" id="KW-1185">Reference proteome</keyword>
<dbReference type="AlphaFoldDB" id="Q4N1R5"/>